<evidence type="ECO:0000313" key="5">
    <source>
        <dbReference type="EMBL" id="TQL59898.1"/>
    </source>
</evidence>
<proteinExistence type="inferred from homology"/>
<feature type="domain" description="CdaR GGDEF-like" evidence="4">
    <location>
        <begin position="165"/>
        <end position="274"/>
    </location>
</feature>
<dbReference type="Pfam" id="PF13556">
    <property type="entry name" value="HTH_30"/>
    <property type="match status" value="1"/>
</dbReference>
<evidence type="ECO:0000256" key="1">
    <source>
        <dbReference type="ARBA" id="ARBA00006754"/>
    </source>
</evidence>
<reference evidence="5 6" key="1">
    <citation type="submission" date="2019-06" db="EMBL/GenBank/DDBJ databases">
        <title>Sequencing the genomes of 1000 actinobacteria strains.</title>
        <authorList>
            <person name="Klenk H.-P."/>
        </authorList>
    </citation>
    <scope>NUCLEOTIDE SEQUENCE [LARGE SCALE GENOMIC DNA]</scope>
    <source>
        <strain evidence="5 6">DSM 18082</strain>
    </source>
</reference>
<protein>
    <submittedName>
        <fullName evidence="5">CdaR family transcriptional regulator</fullName>
    </submittedName>
</protein>
<dbReference type="PANTHER" id="PTHR33744:SF7">
    <property type="entry name" value="PUCR FAMILY TRANSCRIPTIONAL REGULATOR"/>
    <property type="match status" value="1"/>
</dbReference>
<gene>
    <name evidence="5" type="ORF">FB474_1269</name>
</gene>
<dbReference type="EMBL" id="VFOQ01000001">
    <property type="protein sequence ID" value="TQL59898.1"/>
    <property type="molecule type" value="Genomic_DNA"/>
</dbReference>
<feature type="region of interest" description="Disordered" evidence="2">
    <location>
        <begin position="390"/>
        <end position="419"/>
    </location>
</feature>
<name>A0A542ZHR3_9MICO</name>
<dbReference type="OrthoDB" id="3246591at2"/>
<dbReference type="InterPro" id="IPR025736">
    <property type="entry name" value="PucR_C-HTH_dom"/>
</dbReference>
<dbReference type="InterPro" id="IPR041522">
    <property type="entry name" value="CdaR_GGDEF"/>
</dbReference>
<dbReference type="RefSeq" id="WP_141787861.1">
    <property type="nucleotide sequence ID" value="NZ_BAAAKX010000004.1"/>
</dbReference>
<dbReference type="InterPro" id="IPR042070">
    <property type="entry name" value="PucR_C-HTH_sf"/>
</dbReference>
<dbReference type="Proteomes" id="UP000319514">
    <property type="component" value="Unassembled WGS sequence"/>
</dbReference>
<evidence type="ECO:0000259" key="3">
    <source>
        <dbReference type="Pfam" id="PF13556"/>
    </source>
</evidence>
<dbReference type="AlphaFoldDB" id="A0A542ZHR3"/>
<sequence>MATKGSRMSAATRRRVERSAGALSTGAIKRMEANLDWYRALSAEDRSWVGLVAQAGIAAFIAWCRDPSAQPHITADVFGTAPRELTRSISLGQTLDLVRAVVDVVEDDVADLAAPGEEQALREAVLRYSREIAFAAAQVYAEAAEARGAWDARLESLVVDAVLRGEADDSMQSRAAALGWGSVSHVAVVAGATPSGDTAGVVDGLRRAARRLGVECLAAVQGRRLVAILGGVEDPLAVARALGGHFADGPIVVGPSVPHLFAAGRSARAALSGLGAARAWPEAPRPVLADDLLPERVLAGDAPARRMLVDQVYRPLAASGAALFETAAVYLEGGGGLEATARVLFVHPNTVRYRLGRIATVTGYDLAQPREAHVVRMALAVGRLAEPAQRPWRRGVPGQEPVMPPSPDSNPTGTELEAL</sequence>
<evidence type="ECO:0000313" key="6">
    <source>
        <dbReference type="Proteomes" id="UP000319514"/>
    </source>
</evidence>
<comment type="similarity">
    <text evidence="1">Belongs to the CdaR family.</text>
</comment>
<organism evidence="5 6">
    <name type="scientific">Oryzihumus leptocrescens</name>
    <dbReference type="NCBI Taxonomy" id="297536"/>
    <lineage>
        <taxon>Bacteria</taxon>
        <taxon>Bacillati</taxon>
        <taxon>Actinomycetota</taxon>
        <taxon>Actinomycetes</taxon>
        <taxon>Micrococcales</taxon>
        <taxon>Intrasporangiaceae</taxon>
        <taxon>Oryzihumus</taxon>
    </lineage>
</organism>
<keyword evidence="6" id="KW-1185">Reference proteome</keyword>
<accession>A0A542ZHR3</accession>
<dbReference type="Gene3D" id="1.10.10.2840">
    <property type="entry name" value="PucR C-terminal helix-turn-helix domain"/>
    <property type="match status" value="1"/>
</dbReference>
<evidence type="ECO:0000259" key="4">
    <source>
        <dbReference type="Pfam" id="PF17853"/>
    </source>
</evidence>
<comment type="caution">
    <text evidence="5">The sequence shown here is derived from an EMBL/GenBank/DDBJ whole genome shotgun (WGS) entry which is preliminary data.</text>
</comment>
<dbReference type="InterPro" id="IPR051448">
    <property type="entry name" value="CdaR-like_regulators"/>
</dbReference>
<evidence type="ECO:0000256" key="2">
    <source>
        <dbReference type="SAM" id="MobiDB-lite"/>
    </source>
</evidence>
<feature type="domain" description="PucR C-terminal helix-turn-helix" evidence="3">
    <location>
        <begin position="323"/>
        <end position="380"/>
    </location>
</feature>
<dbReference type="PANTHER" id="PTHR33744">
    <property type="entry name" value="CARBOHYDRATE DIACID REGULATOR"/>
    <property type="match status" value="1"/>
</dbReference>
<dbReference type="Pfam" id="PF17853">
    <property type="entry name" value="GGDEF_2"/>
    <property type="match status" value="1"/>
</dbReference>